<dbReference type="Proteomes" id="UP000215005">
    <property type="component" value="Chromosome"/>
</dbReference>
<gene>
    <name evidence="2" type="ORF">CDO52_05315</name>
</gene>
<protein>
    <recommendedName>
        <fullName evidence="4">DoxX family protein</fullName>
    </recommendedName>
</protein>
<dbReference type="KEGG" id="ngv:CDO52_05315"/>
<evidence type="ECO:0000256" key="1">
    <source>
        <dbReference type="SAM" id="Phobius"/>
    </source>
</evidence>
<reference evidence="2 3" key="1">
    <citation type="submission" date="2017-08" db="EMBL/GenBank/DDBJ databases">
        <title>The complete genome sequence of Nocardiopsis gilva YIM 90087.</title>
        <authorList>
            <person name="Yin M."/>
            <person name="Tang S."/>
        </authorList>
    </citation>
    <scope>NUCLEOTIDE SEQUENCE [LARGE SCALE GENOMIC DNA]</scope>
    <source>
        <strain evidence="2 3">YIM 90087</strain>
    </source>
</reference>
<evidence type="ECO:0000313" key="3">
    <source>
        <dbReference type="Proteomes" id="UP000215005"/>
    </source>
</evidence>
<accession>A0A223S2D2</accession>
<keyword evidence="1" id="KW-1133">Transmembrane helix</keyword>
<keyword evidence="3" id="KW-1185">Reference proteome</keyword>
<feature type="transmembrane region" description="Helical" evidence="1">
    <location>
        <begin position="94"/>
        <end position="113"/>
    </location>
</feature>
<evidence type="ECO:0000313" key="2">
    <source>
        <dbReference type="EMBL" id="ASU82283.1"/>
    </source>
</evidence>
<dbReference type="EMBL" id="CP022753">
    <property type="protein sequence ID" value="ASU82283.1"/>
    <property type="molecule type" value="Genomic_DNA"/>
</dbReference>
<feature type="transmembrane region" description="Helical" evidence="1">
    <location>
        <begin position="69"/>
        <end position="87"/>
    </location>
</feature>
<dbReference type="RefSeq" id="WP_017620241.1">
    <property type="nucleotide sequence ID" value="NZ_ANBG01000305.1"/>
</dbReference>
<keyword evidence="1" id="KW-0472">Membrane</keyword>
<keyword evidence="1" id="KW-0812">Transmembrane</keyword>
<feature type="transmembrane region" description="Helical" evidence="1">
    <location>
        <begin position="119"/>
        <end position="138"/>
    </location>
</feature>
<feature type="transmembrane region" description="Helical" evidence="1">
    <location>
        <begin position="21"/>
        <end position="41"/>
    </location>
</feature>
<dbReference type="OrthoDB" id="5524812at2"/>
<name>A0A223S2D2_9ACTN</name>
<proteinExistence type="predicted"/>
<dbReference type="AlphaFoldDB" id="A0A223S2D2"/>
<sequence length="166" mass="18310">MDRLLDRLGDIHARVRQVAFLHYYTWFVRIMLALAFLPSGVKKIVNQRFAGDGLGEVTVMFDSLYENFGALYVSIGICQLTAALLLLVPRTAALGALMYLPISIGIVIITTSLDFGVGTPTVTSLMLLGTVYLLCWDWHRVVGIVSRPGLPGRADPSRRAEQEARS</sequence>
<evidence type="ECO:0008006" key="4">
    <source>
        <dbReference type="Google" id="ProtNLM"/>
    </source>
</evidence>
<organism evidence="2 3">
    <name type="scientific">Nocardiopsis gilva YIM 90087</name>
    <dbReference type="NCBI Taxonomy" id="1235441"/>
    <lineage>
        <taxon>Bacteria</taxon>
        <taxon>Bacillati</taxon>
        <taxon>Actinomycetota</taxon>
        <taxon>Actinomycetes</taxon>
        <taxon>Streptosporangiales</taxon>
        <taxon>Nocardiopsidaceae</taxon>
        <taxon>Nocardiopsis</taxon>
    </lineage>
</organism>